<dbReference type="Proteomes" id="UP000636709">
    <property type="component" value="Unassembled WGS sequence"/>
</dbReference>
<feature type="compositionally biased region" description="Low complexity" evidence="1">
    <location>
        <begin position="1"/>
        <end position="18"/>
    </location>
</feature>
<name>A0A835DV82_9POAL</name>
<protein>
    <submittedName>
        <fullName evidence="2">Uncharacterized protein</fullName>
    </submittedName>
</protein>
<feature type="region of interest" description="Disordered" evidence="1">
    <location>
        <begin position="1"/>
        <end position="28"/>
    </location>
</feature>
<dbReference type="AlphaFoldDB" id="A0A835DV82"/>
<reference evidence="2" key="1">
    <citation type="submission" date="2020-07" db="EMBL/GenBank/DDBJ databases">
        <title>Genome sequence and genetic diversity analysis of an under-domesticated orphan crop, white fonio (Digitaria exilis).</title>
        <authorList>
            <person name="Bennetzen J.L."/>
            <person name="Chen S."/>
            <person name="Ma X."/>
            <person name="Wang X."/>
            <person name="Yssel A.E.J."/>
            <person name="Chaluvadi S.R."/>
            <person name="Johnson M."/>
            <person name="Gangashetty P."/>
            <person name="Hamidou F."/>
            <person name="Sanogo M.D."/>
            <person name="Zwaenepoel A."/>
            <person name="Wallace J."/>
            <person name="Van De Peer Y."/>
            <person name="Van Deynze A."/>
        </authorList>
    </citation>
    <scope>NUCLEOTIDE SEQUENCE</scope>
    <source>
        <tissue evidence="2">Leaves</tissue>
    </source>
</reference>
<sequence>MVLFSKSGSVEHGVSSSGIMKDQHCCLA</sequence>
<evidence type="ECO:0000313" key="2">
    <source>
        <dbReference type="EMBL" id="KAF8651333.1"/>
    </source>
</evidence>
<gene>
    <name evidence="2" type="ORF">HU200_063589</name>
</gene>
<keyword evidence="3" id="KW-1185">Reference proteome</keyword>
<organism evidence="2 3">
    <name type="scientific">Digitaria exilis</name>
    <dbReference type="NCBI Taxonomy" id="1010633"/>
    <lineage>
        <taxon>Eukaryota</taxon>
        <taxon>Viridiplantae</taxon>
        <taxon>Streptophyta</taxon>
        <taxon>Embryophyta</taxon>
        <taxon>Tracheophyta</taxon>
        <taxon>Spermatophyta</taxon>
        <taxon>Magnoliopsida</taxon>
        <taxon>Liliopsida</taxon>
        <taxon>Poales</taxon>
        <taxon>Poaceae</taxon>
        <taxon>PACMAD clade</taxon>
        <taxon>Panicoideae</taxon>
        <taxon>Panicodae</taxon>
        <taxon>Paniceae</taxon>
        <taxon>Anthephorinae</taxon>
        <taxon>Digitaria</taxon>
    </lineage>
</organism>
<accession>A0A835DV82</accession>
<evidence type="ECO:0000256" key="1">
    <source>
        <dbReference type="SAM" id="MobiDB-lite"/>
    </source>
</evidence>
<dbReference type="EMBL" id="JACEFO010002685">
    <property type="protein sequence ID" value="KAF8651333.1"/>
    <property type="molecule type" value="Genomic_DNA"/>
</dbReference>
<comment type="caution">
    <text evidence="2">The sequence shown here is derived from an EMBL/GenBank/DDBJ whole genome shotgun (WGS) entry which is preliminary data.</text>
</comment>
<proteinExistence type="predicted"/>
<evidence type="ECO:0000313" key="3">
    <source>
        <dbReference type="Proteomes" id="UP000636709"/>
    </source>
</evidence>